<comment type="subcellular location">
    <subcellularLocation>
        <location evidence="1">Membrane</location>
        <topology evidence="1">Multi-pass membrane protein</topology>
    </subcellularLocation>
</comment>
<dbReference type="Pfam" id="PF14378">
    <property type="entry name" value="PAP2_3"/>
    <property type="match status" value="1"/>
</dbReference>
<feature type="transmembrane region" description="Helical" evidence="6">
    <location>
        <begin position="150"/>
        <end position="175"/>
    </location>
</feature>
<reference evidence="8 9" key="1">
    <citation type="submission" date="2023-07" db="EMBL/GenBank/DDBJ databases">
        <title>Sequencing the genomes of 1000 actinobacteria strains.</title>
        <authorList>
            <person name="Klenk H.-P."/>
        </authorList>
    </citation>
    <scope>NUCLEOTIDE SEQUENCE [LARGE SCALE GENOMIC DNA]</scope>
    <source>
        <strain evidence="8 9">GD13</strain>
    </source>
</reference>
<evidence type="ECO:0000259" key="7">
    <source>
        <dbReference type="Pfam" id="PF14378"/>
    </source>
</evidence>
<evidence type="ECO:0000256" key="6">
    <source>
        <dbReference type="SAM" id="Phobius"/>
    </source>
</evidence>
<proteinExistence type="predicted"/>
<gene>
    <name evidence="8" type="ORF">J2S59_000699</name>
</gene>
<evidence type="ECO:0000256" key="4">
    <source>
        <dbReference type="ARBA" id="ARBA00023136"/>
    </source>
</evidence>
<protein>
    <submittedName>
        <fullName evidence="8">Membrane-associated phospholipid phosphatase</fullName>
    </submittedName>
</protein>
<feature type="transmembrane region" description="Helical" evidence="6">
    <location>
        <begin position="7"/>
        <end position="27"/>
    </location>
</feature>
<evidence type="ECO:0000256" key="2">
    <source>
        <dbReference type="ARBA" id="ARBA00022692"/>
    </source>
</evidence>
<evidence type="ECO:0000256" key="3">
    <source>
        <dbReference type="ARBA" id="ARBA00022989"/>
    </source>
</evidence>
<feature type="domain" description="Inositolphosphotransferase Aur1/Ipt1" evidence="7">
    <location>
        <begin position="125"/>
        <end position="317"/>
    </location>
</feature>
<feature type="region of interest" description="Disordered" evidence="5">
    <location>
        <begin position="327"/>
        <end position="348"/>
    </location>
</feature>
<dbReference type="PANTHER" id="PTHR31310">
    <property type="match status" value="1"/>
</dbReference>
<evidence type="ECO:0000313" key="9">
    <source>
        <dbReference type="Proteomes" id="UP001240447"/>
    </source>
</evidence>
<name>A0ABT9NLH8_9ACTN</name>
<dbReference type="PANTHER" id="PTHR31310:SF7">
    <property type="entry name" value="PA-PHOSPHATASE RELATED-FAMILY PROTEIN DDB_G0268928"/>
    <property type="match status" value="1"/>
</dbReference>
<feature type="transmembrane region" description="Helical" evidence="6">
    <location>
        <begin position="182"/>
        <end position="204"/>
    </location>
</feature>
<feature type="transmembrane region" description="Helical" evidence="6">
    <location>
        <begin position="304"/>
        <end position="323"/>
    </location>
</feature>
<keyword evidence="3 6" id="KW-1133">Transmembrane helix</keyword>
<sequence length="348" mass="38992">MTRRAYGLLIGIAVLTGGLAVVVGASLGQPLRDPEGFLGPTWLRIPLLLLGAFLVDLLPIALWRAKFRMGAVPAQIKQRWAEHWTRDRLQLVVVGLVFFYITYVGYRNLKSYLPFIRGDIQDYALRDFDHLLFFGHDPGVLMQQVIGFEWVAHFLSFIYLAYLPLVPLTLTAWLVWSRNLSFGYWFVTANALCWALGTATYYMIPSLGPIFHFPWLFVDLPETGVTALQEALARGRENVRFNPLSESVQSVAGFASLHTGITLVVALVGQYTLRNRLLKFLCWAFFAITVVSTIYFGWHYVADVIGGVVIAVLSVYLGGLATGQKFDRRGRSSHPTTTTDAVPVDAER</sequence>
<evidence type="ECO:0000256" key="5">
    <source>
        <dbReference type="SAM" id="MobiDB-lite"/>
    </source>
</evidence>
<dbReference type="RefSeq" id="WP_306824807.1">
    <property type="nucleotide sequence ID" value="NZ_JAUSQM010000001.1"/>
</dbReference>
<accession>A0ABT9NLH8</accession>
<comment type="caution">
    <text evidence="8">The sequence shown here is derived from an EMBL/GenBank/DDBJ whole genome shotgun (WGS) entry which is preliminary data.</text>
</comment>
<dbReference type="InterPro" id="IPR052185">
    <property type="entry name" value="IPC_Synthase-Related"/>
</dbReference>
<dbReference type="SUPFAM" id="SSF48317">
    <property type="entry name" value="Acid phosphatase/Vanadium-dependent haloperoxidase"/>
    <property type="match status" value="1"/>
</dbReference>
<dbReference type="InterPro" id="IPR036938">
    <property type="entry name" value="PAP2/HPO_sf"/>
</dbReference>
<keyword evidence="4 6" id="KW-0472">Membrane</keyword>
<feature type="transmembrane region" description="Helical" evidence="6">
    <location>
        <begin position="248"/>
        <end position="268"/>
    </location>
</feature>
<feature type="transmembrane region" description="Helical" evidence="6">
    <location>
        <begin position="88"/>
        <end position="106"/>
    </location>
</feature>
<dbReference type="InterPro" id="IPR026841">
    <property type="entry name" value="Aur1/Ipt1"/>
</dbReference>
<dbReference type="Gene3D" id="1.20.144.10">
    <property type="entry name" value="Phosphatidic acid phosphatase type 2/haloperoxidase"/>
    <property type="match status" value="1"/>
</dbReference>
<organism evidence="8 9">
    <name type="scientific">Nocardioides massiliensis</name>
    <dbReference type="NCBI Taxonomy" id="1325935"/>
    <lineage>
        <taxon>Bacteria</taxon>
        <taxon>Bacillati</taxon>
        <taxon>Actinomycetota</taxon>
        <taxon>Actinomycetes</taxon>
        <taxon>Propionibacteriales</taxon>
        <taxon>Nocardioidaceae</taxon>
        <taxon>Nocardioides</taxon>
    </lineage>
</organism>
<evidence type="ECO:0000256" key="1">
    <source>
        <dbReference type="ARBA" id="ARBA00004141"/>
    </source>
</evidence>
<dbReference type="CDD" id="cd03386">
    <property type="entry name" value="PAP2_Aur1_like"/>
    <property type="match status" value="1"/>
</dbReference>
<evidence type="ECO:0000313" key="8">
    <source>
        <dbReference type="EMBL" id="MDP9820890.1"/>
    </source>
</evidence>
<dbReference type="EMBL" id="JAUSQM010000001">
    <property type="protein sequence ID" value="MDP9820890.1"/>
    <property type="molecule type" value="Genomic_DNA"/>
</dbReference>
<feature type="transmembrane region" description="Helical" evidence="6">
    <location>
        <begin position="280"/>
        <end position="298"/>
    </location>
</feature>
<keyword evidence="9" id="KW-1185">Reference proteome</keyword>
<feature type="transmembrane region" description="Helical" evidence="6">
    <location>
        <begin position="47"/>
        <end position="67"/>
    </location>
</feature>
<dbReference type="Proteomes" id="UP001240447">
    <property type="component" value="Unassembled WGS sequence"/>
</dbReference>
<keyword evidence="2 6" id="KW-0812">Transmembrane</keyword>